<reference evidence="3" key="2">
    <citation type="submission" date="2020-08" db="EMBL/GenBank/DDBJ databases">
        <authorList>
            <person name="Chen M."/>
            <person name="Teng W."/>
            <person name="Zhao L."/>
            <person name="Hu C."/>
            <person name="Zhou Y."/>
            <person name="Han B."/>
            <person name="Song L."/>
            <person name="Shu W."/>
        </authorList>
    </citation>
    <scope>NUCLEOTIDE SEQUENCE</scope>
    <source>
        <strain evidence="3">FACHB-1375</strain>
    </source>
</reference>
<feature type="transmembrane region" description="Helical" evidence="1">
    <location>
        <begin position="51"/>
        <end position="73"/>
    </location>
</feature>
<evidence type="ECO:0000313" key="4">
    <source>
        <dbReference type="Proteomes" id="UP000641646"/>
    </source>
</evidence>
<dbReference type="EMBL" id="JACJPW010000005">
    <property type="protein sequence ID" value="MBD2180150.1"/>
    <property type="molecule type" value="Genomic_DNA"/>
</dbReference>
<protein>
    <recommendedName>
        <fullName evidence="2">Cyanobacterial TRADD-N associated 2 transmembrane domain-containing protein</fullName>
    </recommendedName>
</protein>
<dbReference type="RefSeq" id="WP_190462044.1">
    <property type="nucleotide sequence ID" value="NZ_JACJPW010000005.1"/>
</dbReference>
<name>A0A926VAV6_9CYAN</name>
<feature type="transmembrane region" description="Helical" evidence="1">
    <location>
        <begin position="21"/>
        <end position="45"/>
    </location>
</feature>
<gene>
    <name evidence="3" type="ORF">H6G03_03300</name>
</gene>
<reference evidence="3" key="1">
    <citation type="journal article" date="2015" name="ISME J.">
        <title>Draft Genome Sequence of Streptomyces incarnatus NRRL8089, which Produces the Nucleoside Antibiotic Sinefungin.</title>
        <authorList>
            <person name="Oshima K."/>
            <person name="Hattori M."/>
            <person name="Shimizu H."/>
            <person name="Fukuda K."/>
            <person name="Nemoto M."/>
            <person name="Inagaki K."/>
            <person name="Tamura T."/>
        </authorList>
    </citation>
    <scope>NUCLEOTIDE SEQUENCE</scope>
    <source>
        <strain evidence="3">FACHB-1375</strain>
    </source>
</reference>
<comment type="caution">
    <text evidence="3">The sequence shown here is derived from an EMBL/GenBank/DDBJ whole genome shotgun (WGS) entry which is preliminary data.</text>
</comment>
<keyword evidence="1" id="KW-0812">Transmembrane</keyword>
<accession>A0A926VAV6</accession>
<evidence type="ECO:0000256" key="1">
    <source>
        <dbReference type="SAM" id="Phobius"/>
    </source>
</evidence>
<proteinExistence type="predicted"/>
<evidence type="ECO:0000313" key="3">
    <source>
        <dbReference type="EMBL" id="MBD2180150.1"/>
    </source>
</evidence>
<dbReference type="Proteomes" id="UP000641646">
    <property type="component" value="Unassembled WGS sequence"/>
</dbReference>
<dbReference type="AlphaFoldDB" id="A0A926VAV6"/>
<keyword evidence="4" id="KW-1185">Reference proteome</keyword>
<keyword evidence="1" id="KW-1133">Transmembrane helix</keyword>
<keyword evidence="1" id="KW-0472">Membrane</keyword>
<sequence>MRVETNFDLYILQERLRQARLSFNLALGLIAISTTISIFGIGLLLKGQISQVTATTAGGLAANVVSVCVLKLTRDANDRLDKMAKELMDKE</sequence>
<dbReference type="Pfam" id="PF20712">
    <property type="entry name" value="CyanoTRADDas_TM"/>
    <property type="match status" value="1"/>
</dbReference>
<evidence type="ECO:0000259" key="2">
    <source>
        <dbReference type="Pfam" id="PF20712"/>
    </source>
</evidence>
<organism evidence="3 4">
    <name type="scientific">Aerosakkonema funiforme FACHB-1375</name>
    <dbReference type="NCBI Taxonomy" id="2949571"/>
    <lineage>
        <taxon>Bacteria</taxon>
        <taxon>Bacillati</taxon>
        <taxon>Cyanobacteriota</taxon>
        <taxon>Cyanophyceae</taxon>
        <taxon>Oscillatoriophycideae</taxon>
        <taxon>Aerosakkonematales</taxon>
        <taxon>Aerosakkonemataceae</taxon>
        <taxon>Aerosakkonema</taxon>
    </lineage>
</organism>
<dbReference type="InterPro" id="IPR048567">
    <property type="entry name" value="CyanoTRADDas_TM"/>
</dbReference>
<feature type="domain" description="Cyanobacterial TRADD-N associated 2 transmembrane" evidence="2">
    <location>
        <begin position="14"/>
        <end position="80"/>
    </location>
</feature>